<dbReference type="InterPro" id="IPR034035">
    <property type="entry name" value="Astacin-like_dom"/>
</dbReference>
<evidence type="ECO:0000313" key="11">
    <source>
        <dbReference type="Proteomes" id="UP000678499"/>
    </source>
</evidence>
<dbReference type="Proteomes" id="UP000678499">
    <property type="component" value="Unassembled WGS sequence"/>
</dbReference>
<feature type="compositionally biased region" description="Acidic residues" evidence="8">
    <location>
        <begin position="181"/>
        <end position="197"/>
    </location>
</feature>
<dbReference type="InterPro" id="IPR024079">
    <property type="entry name" value="MetalloPept_cat_dom_sf"/>
</dbReference>
<evidence type="ECO:0000256" key="8">
    <source>
        <dbReference type="SAM" id="MobiDB-lite"/>
    </source>
</evidence>
<feature type="binding site" evidence="6">
    <location>
        <position position="74"/>
    </location>
    <ligand>
        <name>Zn(2+)</name>
        <dbReference type="ChEBI" id="CHEBI:29105"/>
        <note>catalytic</note>
    </ligand>
</feature>
<evidence type="ECO:0000256" key="5">
    <source>
        <dbReference type="ARBA" id="ARBA00023049"/>
    </source>
</evidence>
<keyword evidence="2 6" id="KW-0479">Metal-binding</keyword>
<feature type="active site" evidence="6">
    <location>
        <position position="65"/>
    </location>
</feature>
<dbReference type="EC" id="3.4.24.-" evidence="7"/>
<keyword evidence="3 6" id="KW-0378">Hydrolase</keyword>
<dbReference type="CDD" id="cd04280">
    <property type="entry name" value="ZnMc_astacin_like"/>
    <property type="match status" value="1"/>
</dbReference>
<dbReference type="InterPro" id="IPR001506">
    <property type="entry name" value="Peptidase_M12A"/>
</dbReference>
<feature type="domain" description="Peptidase M12A" evidence="9">
    <location>
        <begin position="1"/>
        <end position="167"/>
    </location>
</feature>
<feature type="region of interest" description="Disordered" evidence="8">
    <location>
        <begin position="167"/>
        <end position="201"/>
    </location>
</feature>
<dbReference type="EMBL" id="OA882475">
    <property type="protein sequence ID" value="CAD7275552.1"/>
    <property type="molecule type" value="Genomic_DNA"/>
</dbReference>
<evidence type="ECO:0000259" key="9">
    <source>
        <dbReference type="PROSITE" id="PS51864"/>
    </source>
</evidence>
<dbReference type="GO" id="GO:0006508">
    <property type="term" value="P:proteolysis"/>
    <property type="evidence" value="ECO:0007669"/>
    <property type="project" value="UniProtKB-KW"/>
</dbReference>
<feature type="binding site" evidence="6">
    <location>
        <position position="68"/>
    </location>
    <ligand>
        <name>Zn(2+)</name>
        <dbReference type="ChEBI" id="CHEBI:29105"/>
        <note>catalytic</note>
    </ligand>
</feature>
<dbReference type="AlphaFoldDB" id="A0A7R9GCC8"/>
<evidence type="ECO:0000256" key="2">
    <source>
        <dbReference type="ARBA" id="ARBA00022723"/>
    </source>
</evidence>
<name>A0A7R9GCC8_9CRUS</name>
<organism evidence="10">
    <name type="scientific">Notodromas monacha</name>
    <dbReference type="NCBI Taxonomy" id="399045"/>
    <lineage>
        <taxon>Eukaryota</taxon>
        <taxon>Metazoa</taxon>
        <taxon>Ecdysozoa</taxon>
        <taxon>Arthropoda</taxon>
        <taxon>Crustacea</taxon>
        <taxon>Oligostraca</taxon>
        <taxon>Ostracoda</taxon>
        <taxon>Podocopa</taxon>
        <taxon>Podocopida</taxon>
        <taxon>Cypridocopina</taxon>
        <taxon>Cypridoidea</taxon>
        <taxon>Cyprididae</taxon>
        <taxon>Notodromas</taxon>
    </lineage>
</organism>
<keyword evidence="1 6" id="KW-0645">Protease</keyword>
<evidence type="ECO:0000256" key="6">
    <source>
        <dbReference type="PROSITE-ProRule" id="PRU01211"/>
    </source>
</evidence>
<dbReference type="SMART" id="SM00235">
    <property type="entry name" value="ZnMc"/>
    <property type="match status" value="1"/>
</dbReference>
<dbReference type="OrthoDB" id="291007at2759"/>
<dbReference type="InterPro" id="IPR006026">
    <property type="entry name" value="Peptidase_Metallo"/>
</dbReference>
<dbReference type="Gene3D" id="3.40.390.10">
    <property type="entry name" value="Collagenase (Catalytic Domain)"/>
    <property type="match status" value="1"/>
</dbReference>
<evidence type="ECO:0000256" key="4">
    <source>
        <dbReference type="ARBA" id="ARBA00022833"/>
    </source>
</evidence>
<evidence type="ECO:0000256" key="7">
    <source>
        <dbReference type="RuleBase" id="RU361183"/>
    </source>
</evidence>
<comment type="cofactor">
    <cofactor evidence="6 7">
        <name>Zn(2+)</name>
        <dbReference type="ChEBI" id="CHEBI:29105"/>
    </cofactor>
    <text evidence="6 7">Binds 1 zinc ion per subunit.</text>
</comment>
<feature type="binding site" evidence="6">
    <location>
        <position position="64"/>
    </location>
    <ligand>
        <name>Zn(2+)</name>
        <dbReference type="ChEBI" id="CHEBI:29105"/>
        <note>catalytic</note>
    </ligand>
</feature>
<accession>A0A7R9GCC8</accession>
<dbReference type="EMBL" id="CAJPEX010000438">
    <property type="protein sequence ID" value="CAG0915704.1"/>
    <property type="molecule type" value="Genomic_DNA"/>
</dbReference>
<evidence type="ECO:0000313" key="10">
    <source>
        <dbReference type="EMBL" id="CAD7275552.1"/>
    </source>
</evidence>
<keyword evidence="11" id="KW-1185">Reference proteome</keyword>
<reference evidence="10" key="1">
    <citation type="submission" date="2020-11" db="EMBL/GenBank/DDBJ databases">
        <authorList>
            <person name="Tran Van P."/>
        </authorList>
    </citation>
    <scope>NUCLEOTIDE SEQUENCE</scope>
</reference>
<dbReference type="SUPFAM" id="SSF55486">
    <property type="entry name" value="Metalloproteases ('zincins'), catalytic domain"/>
    <property type="match status" value="1"/>
</dbReference>
<proteinExistence type="predicted"/>
<keyword evidence="4 6" id="KW-0862">Zinc</keyword>
<protein>
    <recommendedName>
        <fullName evidence="7">Metalloendopeptidase</fullName>
        <ecNumber evidence="7">3.4.24.-</ecNumber>
    </recommendedName>
</protein>
<evidence type="ECO:0000256" key="1">
    <source>
        <dbReference type="ARBA" id="ARBA00022670"/>
    </source>
</evidence>
<gene>
    <name evidence="10" type="ORF">NMOB1V02_LOCUS3344</name>
</gene>
<dbReference type="Pfam" id="PF01400">
    <property type="entry name" value="Astacin"/>
    <property type="match status" value="1"/>
</dbReference>
<dbReference type="PROSITE" id="PS51864">
    <property type="entry name" value="ASTACIN"/>
    <property type="match status" value="1"/>
</dbReference>
<keyword evidence="5 6" id="KW-0482">Metalloprotease</keyword>
<dbReference type="PANTHER" id="PTHR10127">
    <property type="entry name" value="DISCOIDIN, CUB, EGF, LAMININ , AND ZINC METALLOPROTEASE DOMAIN CONTAINING"/>
    <property type="match status" value="1"/>
</dbReference>
<comment type="caution">
    <text evidence="6">Lacks conserved residue(s) required for the propagation of feature annotation.</text>
</comment>
<evidence type="ECO:0000256" key="3">
    <source>
        <dbReference type="ARBA" id="ARBA00022801"/>
    </source>
</evidence>
<dbReference type="PRINTS" id="PR00480">
    <property type="entry name" value="ASTACIN"/>
</dbReference>
<sequence>MDLIEAGTCIKFRPRRSEPGHVKIFKRLPGESGVCGSELGYAKNKVHTLVLGSSRCFVPGRLLHEFMHVLGFPHEQNRGDRDKYITVNWKNMERGMELNYRKLNGRYTNAGPYDYYSILHYSLYSSAKDPLVRTLIPRQEVDESMVGQRRGFSKIDLEKLNTFYGCKQQQEPITEPREGVDNDSDADEGEGSSDDEVISVNDINKAVMSPEQMEMPTGYWETFNPQNLW</sequence>
<dbReference type="GO" id="GO:0008270">
    <property type="term" value="F:zinc ion binding"/>
    <property type="evidence" value="ECO:0007669"/>
    <property type="project" value="UniProtKB-UniRule"/>
</dbReference>
<dbReference type="PANTHER" id="PTHR10127:SF780">
    <property type="entry name" value="METALLOENDOPEPTIDASE"/>
    <property type="match status" value="1"/>
</dbReference>
<dbReference type="GO" id="GO:0004222">
    <property type="term" value="F:metalloendopeptidase activity"/>
    <property type="evidence" value="ECO:0007669"/>
    <property type="project" value="UniProtKB-UniRule"/>
</dbReference>